<protein>
    <submittedName>
        <fullName evidence="2">Uncharacterized protein</fullName>
    </submittedName>
</protein>
<feature type="compositionally biased region" description="Basic residues" evidence="1">
    <location>
        <begin position="566"/>
        <end position="577"/>
    </location>
</feature>
<proteinExistence type="predicted"/>
<name>A0A8H3GBM5_9LECA</name>
<reference evidence="2" key="1">
    <citation type="submission" date="2021-03" db="EMBL/GenBank/DDBJ databases">
        <authorList>
            <person name="Tagirdzhanova G."/>
        </authorList>
    </citation>
    <scope>NUCLEOTIDE SEQUENCE</scope>
</reference>
<feature type="region of interest" description="Disordered" evidence="1">
    <location>
        <begin position="195"/>
        <end position="234"/>
    </location>
</feature>
<dbReference type="EMBL" id="CAJPDS010000112">
    <property type="protein sequence ID" value="CAF9938342.1"/>
    <property type="molecule type" value="Genomic_DNA"/>
</dbReference>
<dbReference type="OrthoDB" id="5431013at2759"/>
<dbReference type="AlphaFoldDB" id="A0A8H3GBM5"/>
<feature type="compositionally biased region" description="Pro residues" evidence="1">
    <location>
        <begin position="475"/>
        <end position="502"/>
    </location>
</feature>
<gene>
    <name evidence="2" type="ORF">HETSPECPRED_001036</name>
</gene>
<feature type="compositionally biased region" description="Acidic residues" evidence="1">
    <location>
        <begin position="303"/>
        <end position="317"/>
    </location>
</feature>
<organism evidence="2 3">
    <name type="scientific">Heterodermia speciosa</name>
    <dbReference type="NCBI Taxonomy" id="116794"/>
    <lineage>
        <taxon>Eukaryota</taxon>
        <taxon>Fungi</taxon>
        <taxon>Dikarya</taxon>
        <taxon>Ascomycota</taxon>
        <taxon>Pezizomycotina</taxon>
        <taxon>Lecanoromycetes</taxon>
        <taxon>OSLEUM clade</taxon>
        <taxon>Lecanoromycetidae</taxon>
        <taxon>Caliciales</taxon>
        <taxon>Physciaceae</taxon>
        <taxon>Heterodermia</taxon>
    </lineage>
</organism>
<evidence type="ECO:0000313" key="2">
    <source>
        <dbReference type="EMBL" id="CAF9938342.1"/>
    </source>
</evidence>
<evidence type="ECO:0000313" key="3">
    <source>
        <dbReference type="Proteomes" id="UP000664521"/>
    </source>
</evidence>
<feature type="compositionally biased region" description="Polar residues" evidence="1">
    <location>
        <begin position="462"/>
        <end position="471"/>
    </location>
</feature>
<feature type="compositionally biased region" description="Basic residues" evidence="1">
    <location>
        <begin position="335"/>
        <end position="346"/>
    </location>
</feature>
<dbReference type="PANTHER" id="PTHR36167:SF4">
    <property type="entry name" value="FUNGAL N-TERMINAL DOMAIN-CONTAINING PROTEIN"/>
    <property type="match status" value="1"/>
</dbReference>
<sequence>MAEIGIIASVIGIAGAGFRLSLILNAVGVDIATADVEIQNIARHISLFSLMLKQVALTLESSKSIATQTALDTANEIADQSRTVFEEIKGMVEMVQKKDERGHIRAITVAQRVKWCFKKQRVQYLIGQLESLKLSLSIMLQTVQLGKRIAESENPPKPLPKEQDMLQERAEIQNMVVNRHWSFVELRRLYEEAEHEGTDDLQSPIESPPPSYEGVEHPGGDQRLAIEPSPLDSDQSKAIVKYREMPLSQLDAKMTKAMALPNKLLAQPDVNVVDHLLAEWTRVNEFEKRRQKRRERYGAHYETDDDESDTSSDEEYDQSMKKGGRRLEGPNGTQKPRKSVKNVHFRARVESDNEDSDKAKPRNGRAPSRHILRSDTSSSSSPSPPPHSRRSSDGSTRFHPAPTDLADRTRRPYTQPRDGVSSNDRPNTRNGPGPQPGPQQQQQQQQTPRGLPQQWQNPPQSPHWSQNQLPSSPGLRPPPYNGQFPPPNGQYQPGPFPPPPRPGAQRMPTSGSPYHPGQPPHHQQQKQTSPSSSFQPGFRGPPPPGLDGRGGAQPRDGYQPRDGGGHHHHSGRHHRRHETGDRERDRESEKKREAKPKSFKENAKKDVTRGLLGAGAVAGLMDLLGGLDGI</sequence>
<dbReference type="PANTHER" id="PTHR36167">
    <property type="entry name" value="C2H2 FINGER DOMAIN TRANSCRIPTION FACTOR (EUROFUNG)-RELATED"/>
    <property type="match status" value="1"/>
</dbReference>
<feature type="compositionally biased region" description="Low complexity" evidence="1">
    <location>
        <begin position="438"/>
        <end position="456"/>
    </location>
</feature>
<accession>A0A8H3GBM5</accession>
<evidence type="ECO:0000256" key="1">
    <source>
        <dbReference type="SAM" id="MobiDB-lite"/>
    </source>
</evidence>
<keyword evidence="3" id="KW-1185">Reference proteome</keyword>
<dbReference type="Proteomes" id="UP000664521">
    <property type="component" value="Unassembled WGS sequence"/>
</dbReference>
<feature type="compositionally biased region" description="Low complexity" evidence="1">
    <location>
        <begin position="503"/>
        <end position="538"/>
    </location>
</feature>
<feature type="compositionally biased region" description="Basic and acidic residues" evidence="1">
    <location>
        <begin position="578"/>
        <end position="608"/>
    </location>
</feature>
<feature type="compositionally biased region" description="Basic residues" evidence="1">
    <location>
        <begin position="361"/>
        <end position="371"/>
    </location>
</feature>
<feature type="compositionally biased region" description="Basic and acidic residues" evidence="1">
    <location>
        <begin position="347"/>
        <end position="360"/>
    </location>
</feature>
<dbReference type="GO" id="GO:0006355">
    <property type="term" value="P:regulation of DNA-templated transcription"/>
    <property type="evidence" value="ECO:0007669"/>
    <property type="project" value="InterPro"/>
</dbReference>
<feature type="compositionally biased region" description="Polar residues" evidence="1">
    <location>
        <begin position="420"/>
        <end position="430"/>
    </location>
</feature>
<dbReference type="InterPro" id="IPR039327">
    <property type="entry name" value="CON7-like"/>
</dbReference>
<comment type="caution">
    <text evidence="2">The sequence shown here is derived from an EMBL/GenBank/DDBJ whole genome shotgun (WGS) entry which is preliminary data.</text>
</comment>
<feature type="region of interest" description="Disordered" evidence="1">
    <location>
        <begin position="287"/>
        <end position="609"/>
    </location>
</feature>